<dbReference type="SMART" id="SM00347">
    <property type="entry name" value="HTH_MARR"/>
    <property type="match status" value="1"/>
</dbReference>
<evidence type="ECO:0000259" key="4">
    <source>
        <dbReference type="PROSITE" id="PS50995"/>
    </source>
</evidence>
<dbReference type="Pfam" id="PF01047">
    <property type="entry name" value="MarR"/>
    <property type="match status" value="1"/>
</dbReference>
<evidence type="ECO:0000256" key="3">
    <source>
        <dbReference type="ARBA" id="ARBA00023163"/>
    </source>
</evidence>
<keyword evidence="6" id="KW-1185">Reference proteome</keyword>
<dbReference type="GO" id="GO:0003700">
    <property type="term" value="F:DNA-binding transcription factor activity"/>
    <property type="evidence" value="ECO:0007669"/>
    <property type="project" value="InterPro"/>
</dbReference>
<keyword evidence="1" id="KW-0805">Transcription regulation</keyword>
<dbReference type="PROSITE" id="PS50995">
    <property type="entry name" value="HTH_MARR_2"/>
    <property type="match status" value="1"/>
</dbReference>
<organism evidence="5 6">
    <name type="scientific">Adhaeribacter rhizoryzae</name>
    <dbReference type="NCBI Taxonomy" id="2607907"/>
    <lineage>
        <taxon>Bacteria</taxon>
        <taxon>Pseudomonadati</taxon>
        <taxon>Bacteroidota</taxon>
        <taxon>Cytophagia</taxon>
        <taxon>Cytophagales</taxon>
        <taxon>Hymenobacteraceae</taxon>
        <taxon>Adhaeribacter</taxon>
    </lineage>
</organism>
<dbReference type="RefSeq" id="WP_150088758.1">
    <property type="nucleotide sequence ID" value="NZ_VWSF01000008.1"/>
</dbReference>
<gene>
    <name evidence="5" type="ORF">F0145_12555</name>
</gene>
<dbReference type="EMBL" id="VWSF01000008">
    <property type="protein sequence ID" value="KAA5545756.1"/>
    <property type="molecule type" value="Genomic_DNA"/>
</dbReference>
<evidence type="ECO:0000256" key="2">
    <source>
        <dbReference type="ARBA" id="ARBA00023125"/>
    </source>
</evidence>
<dbReference type="InterPro" id="IPR036390">
    <property type="entry name" value="WH_DNA-bd_sf"/>
</dbReference>
<evidence type="ECO:0000256" key="1">
    <source>
        <dbReference type="ARBA" id="ARBA00023015"/>
    </source>
</evidence>
<proteinExistence type="predicted"/>
<feature type="domain" description="HTH marR-type" evidence="4">
    <location>
        <begin position="1"/>
        <end position="150"/>
    </location>
</feature>
<dbReference type="GO" id="GO:0003677">
    <property type="term" value="F:DNA binding"/>
    <property type="evidence" value="ECO:0007669"/>
    <property type="project" value="UniProtKB-KW"/>
</dbReference>
<keyword evidence="3" id="KW-0804">Transcription</keyword>
<dbReference type="PANTHER" id="PTHR33164:SF101">
    <property type="entry name" value="TRANSCRIPTIONAL REPRESSOR MPRA"/>
    <property type="match status" value="1"/>
</dbReference>
<dbReference type="InterPro" id="IPR036388">
    <property type="entry name" value="WH-like_DNA-bd_sf"/>
</dbReference>
<dbReference type="InterPro" id="IPR000835">
    <property type="entry name" value="HTH_MarR-typ"/>
</dbReference>
<reference evidence="5 6" key="1">
    <citation type="submission" date="2019-09" db="EMBL/GenBank/DDBJ databases">
        <title>Genome sequence and assembly of Adhaeribacter sp.</title>
        <authorList>
            <person name="Chhetri G."/>
        </authorList>
    </citation>
    <scope>NUCLEOTIDE SEQUENCE [LARGE SCALE GENOMIC DNA]</scope>
    <source>
        <strain evidence="5 6">DK36</strain>
    </source>
</reference>
<dbReference type="Gene3D" id="1.10.10.10">
    <property type="entry name" value="Winged helix-like DNA-binding domain superfamily/Winged helix DNA-binding domain"/>
    <property type="match status" value="1"/>
</dbReference>
<accession>A0A5M6DH88</accession>
<dbReference type="AlphaFoldDB" id="A0A5M6DH88"/>
<evidence type="ECO:0000313" key="5">
    <source>
        <dbReference type="EMBL" id="KAA5545756.1"/>
    </source>
</evidence>
<dbReference type="Proteomes" id="UP000323426">
    <property type="component" value="Unassembled WGS sequence"/>
</dbReference>
<dbReference type="InterPro" id="IPR039422">
    <property type="entry name" value="MarR/SlyA-like"/>
</dbReference>
<dbReference type="SUPFAM" id="SSF46785">
    <property type="entry name" value="Winged helix' DNA-binding domain"/>
    <property type="match status" value="1"/>
</dbReference>
<keyword evidence="2" id="KW-0238">DNA-binding</keyword>
<comment type="caution">
    <text evidence="5">The sequence shown here is derived from an EMBL/GenBank/DDBJ whole genome shotgun (WGS) entry which is preliminary data.</text>
</comment>
<sequence length="150" mass="17349">MKLEDEIKQKKSFTNPYHRMIVNIMFTGNWVQKHIATKLKPYGLSLQQHNLLRILRGQHPNPSTLGMIQERMMDPMSNATRLVDKLLDKELVQRGQCADNRRKVDIVITKKGLDLLAQTDYIIAEFDQLYNTLTAEEATLVGELLDKLRS</sequence>
<dbReference type="PANTHER" id="PTHR33164">
    <property type="entry name" value="TRANSCRIPTIONAL REGULATOR, MARR FAMILY"/>
    <property type="match status" value="1"/>
</dbReference>
<evidence type="ECO:0000313" key="6">
    <source>
        <dbReference type="Proteomes" id="UP000323426"/>
    </source>
</evidence>
<dbReference type="PRINTS" id="PR00598">
    <property type="entry name" value="HTHMARR"/>
</dbReference>
<name>A0A5M6DH88_9BACT</name>
<dbReference type="InterPro" id="IPR023187">
    <property type="entry name" value="Tscrpt_reg_MarR-type_CS"/>
</dbReference>
<dbReference type="GO" id="GO:0006950">
    <property type="term" value="P:response to stress"/>
    <property type="evidence" value="ECO:0007669"/>
    <property type="project" value="TreeGrafter"/>
</dbReference>
<dbReference type="PROSITE" id="PS01117">
    <property type="entry name" value="HTH_MARR_1"/>
    <property type="match status" value="1"/>
</dbReference>
<protein>
    <submittedName>
        <fullName evidence="5">MarR family transcriptional regulator</fullName>
    </submittedName>
</protein>